<dbReference type="Pfam" id="PF07478">
    <property type="entry name" value="Dala_Dala_lig_C"/>
    <property type="match status" value="1"/>
</dbReference>
<feature type="region of interest" description="Disordered" evidence="4">
    <location>
        <begin position="237"/>
        <end position="268"/>
    </location>
</feature>
<dbReference type="STRING" id="196109.A0A136JFZ1"/>
<evidence type="ECO:0000313" key="6">
    <source>
        <dbReference type="EMBL" id="KXJ96081.1"/>
    </source>
</evidence>
<dbReference type="GO" id="GO:0005524">
    <property type="term" value="F:ATP binding"/>
    <property type="evidence" value="ECO:0007669"/>
    <property type="project" value="UniProtKB-UniRule"/>
</dbReference>
<dbReference type="GO" id="GO:0046872">
    <property type="term" value="F:metal ion binding"/>
    <property type="evidence" value="ECO:0007669"/>
    <property type="project" value="InterPro"/>
</dbReference>
<dbReference type="GO" id="GO:0008716">
    <property type="term" value="F:D-alanine-D-alanine ligase activity"/>
    <property type="evidence" value="ECO:0007669"/>
    <property type="project" value="InterPro"/>
</dbReference>
<comment type="similarity">
    <text evidence="1">Belongs to the D-alanine--D-alanine ligase family.</text>
</comment>
<dbReference type="InterPro" id="IPR011095">
    <property type="entry name" value="Dala_Dala_lig_C"/>
</dbReference>
<dbReference type="SUPFAM" id="SSF56059">
    <property type="entry name" value="Glutathione synthetase ATP-binding domain-like"/>
    <property type="match status" value="1"/>
</dbReference>
<evidence type="ECO:0000256" key="3">
    <source>
        <dbReference type="PROSITE-ProRule" id="PRU00409"/>
    </source>
</evidence>
<sequence length="423" mass="45132">MTTTSPQRRVAVIYQAIEPPVVNGVRKPMKPGGYKDSSADIAYCLRTHNTAVVTPVTDPDVGNNDDYAWCFPDTEAGILAALEAGATHLWANTILFASHPLQTSAAIGRFAAEHAREIKVVGQPPLQVELFDDKEVVNDMLRAAGGFTMPLGWTLVDPATTTTTITATGNDAASALRDYIAALSLPYPVVGKPIRGRGSHGVRVCASLDEMVAHAAALFRESPRIMVEEYLAGEEGTVTVMPPPPESRSPSQAASTGEGIDGGGGGGYRALPVVRRTNHHDGIAPYNGTVAVSANSRAVGAAESAADPAYALAQRECERAAEMLGVAGVMRIDIRRRRRQQQQSHGGDAEGELNKFCLFDVNVKPNMTGPGRPGRDDQACLSLLAAQELGWDYGRLLHEMLDTAVPLDELRRRALTLFCPASV</sequence>
<evidence type="ECO:0000313" key="7">
    <source>
        <dbReference type="Proteomes" id="UP000070501"/>
    </source>
</evidence>
<dbReference type="Proteomes" id="UP000070501">
    <property type="component" value="Unassembled WGS sequence"/>
</dbReference>
<keyword evidence="3" id="KW-0547">Nucleotide-binding</keyword>
<evidence type="ECO:0000259" key="5">
    <source>
        <dbReference type="PROSITE" id="PS50975"/>
    </source>
</evidence>
<dbReference type="Gene3D" id="3.30.470.20">
    <property type="entry name" value="ATP-grasp fold, B domain"/>
    <property type="match status" value="2"/>
</dbReference>
<evidence type="ECO:0000256" key="1">
    <source>
        <dbReference type="ARBA" id="ARBA00010871"/>
    </source>
</evidence>
<dbReference type="InParanoid" id="A0A136JFZ1"/>
<keyword evidence="7" id="KW-1185">Reference proteome</keyword>
<proteinExistence type="inferred from homology"/>
<keyword evidence="3" id="KW-0067">ATP-binding</keyword>
<name>A0A136JFZ1_9PEZI</name>
<dbReference type="PANTHER" id="PTHR23132">
    <property type="entry name" value="D-ALANINE--D-ALANINE LIGASE"/>
    <property type="match status" value="1"/>
</dbReference>
<dbReference type="AlphaFoldDB" id="A0A136JFZ1"/>
<reference evidence="7" key="1">
    <citation type="submission" date="2016-02" db="EMBL/GenBank/DDBJ databases">
        <title>Draft genome sequence of Microdochium bolleyi, a fungal endophyte of beachgrass.</title>
        <authorList>
            <consortium name="DOE Joint Genome Institute"/>
            <person name="David A.S."/>
            <person name="May G."/>
            <person name="Haridas S."/>
            <person name="Lim J."/>
            <person name="Wang M."/>
            <person name="Labutti K."/>
            <person name="Lipzen A."/>
            <person name="Barry K."/>
            <person name="Grigoriev I.V."/>
        </authorList>
    </citation>
    <scope>NUCLEOTIDE SEQUENCE [LARGE SCALE GENOMIC DNA]</scope>
    <source>
        <strain evidence="7">J235TASD1</strain>
    </source>
</reference>
<keyword evidence="2" id="KW-0436">Ligase</keyword>
<dbReference type="EMBL" id="KQ964246">
    <property type="protein sequence ID" value="KXJ96081.1"/>
    <property type="molecule type" value="Genomic_DNA"/>
</dbReference>
<dbReference type="PROSITE" id="PS50975">
    <property type="entry name" value="ATP_GRASP"/>
    <property type="match status" value="1"/>
</dbReference>
<evidence type="ECO:0000256" key="2">
    <source>
        <dbReference type="ARBA" id="ARBA00022598"/>
    </source>
</evidence>
<dbReference type="InterPro" id="IPR011761">
    <property type="entry name" value="ATP-grasp"/>
</dbReference>
<dbReference type="PANTHER" id="PTHR23132:SF23">
    <property type="entry name" value="D-ALANINE--D-ALANINE LIGASE B"/>
    <property type="match status" value="1"/>
</dbReference>
<feature type="domain" description="ATP-grasp" evidence="5">
    <location>
        <begin position="153"/>
        <end position="402"/>
    </location>
</feature>
<accession>A0A136JFZ1</accession>
<feature type="compositionally biased region" description="Gly residues" evidence="4">
    <location>
        <begin position="259"/>
        <end position="268"/>
    </location>
</feature>
<gene>
    <name evidence="6" type="ORF">Micbo1qcDRAFT_231198</name>
</gene>
<organism evidence="6 7">
    <name type="scientific">Microdochium bolleyi</name>
    <dbReference type="NCBI Taxonomy" id="196109"/>
    <lineage>
        <taxon>Eukaryota</taxon>
        <taxon>Fungi</taxon>
        <taxon>Dikarya</taxon>
        <taxon>Ascomycota</taxon>
        <taxon>Pezizomycotina</taxon>
        <taxon>Sordariomycetes</taxon>
        <taxon>Xylariomycetidae</taxon>
        <taxon>Xylariales</taxon>
        <taxon>Microdochiaceae</taxon>
        <taxon>Microdochium</taxon>
    </lineage>
</organism>
<dbReference type="OrthoDB" id="422362at2759"/>
<evidence type="ECO:0000256" key="4">
    <source>
        <dbReference type="SAM" id="MobiDB-lite"/>
    </source>
</evidence>
<protein>
    <recommendedName>
        <fullName evidence="5">ATP-grasp domain-containing protein</fullName>
    </recommendedName>
</protein>